<dbReference type="Gene3D" id="3.60.10.10">
    <property type="entry name" value="Endonuclease/exonuclease/phosphatase"/>
    <property type="match status" value="1"/>
</dbReference>
<protein>
    <submittedName>
        <fullName evidence="4">RNA-directed DNA polymerase, eukaryota</fullName>
    </submittedName>
</protein>
<evidence type="ECO:0000313" key="4">
    <source>
        <dbReference type="EMBL" id="GEZ90944.1"/>
    </source>
</evidence>
<evidence type="ECO:0000259" key="3">
    <source>
        <dbReference type="PROSITE" id="PS50102"/>
    </source>
</evidence>
<dbReference type="SUPFAM" id="SSF56219">
    <property type="entry name" value="DNase I-like"/>
    <property type="match status" value="1"/>
</dbReference>
<dbReference type="SMART" id="SM00360">
    <property type="entry name" value="RRM"/>
    <property type="match status" value="1"/>
</dbReference>
<dbReference type="InterPro" id="IPR035979">
    <property type="entry name" value="RBD_domain_sf"/>
</dbReference>
<reference evidence="4" key="1">
    <citation type="journal article" date="2019" name="Sci. Rep.">
        <title>Draft genome of Tanacetum cinerariifolium, the natural source of mosquito coil.</title>
        <authorList>
            <person name="Yamashiro T."/>
            <person name="Shiraishi A."/>
            <person name="Satake H."/>
            <person name="Nakayama K."/>
        </authorList>
    </citation>
    <scope>NUCLEOTIDE SEQUENCE</scope>
</reference>
<dbReference type="Gene3D" id="3.30.70.330">
    <property type="match status" value="1"/>
</dbReference>
<dbReference type="SUPFAM" id="SSF54928">
    <property type="entry name" value="RNA-binding domain, RBD"/>
    <property type="match status" value="1"/>
</dbReference>
<dbReference type="PROSITE" id="PS50102">
    <property type="entry name" value="RRM"/>
    <property type="match status" value="1"/>
</dbReference>
<dbReference type="Pfam" id="PF00076">
    <property type="entry name" value="RRM_1"/>
    <property type="match status" value="1"/>
</dbReference>
<feature type="compositionally biased region" description="Low complexity" evidence="2">
    <location>
        <begin position="429"/>
        <end position="441"/>
    </location>
</feature>
<feature type="domain" description="RRM" evidence="3">
    <location>
        <begin position="16"/>
        <end position="76"/>
    </location>
</feature>
<dbReference type="InterPro" id="IPR000504">
    <property type="entry name" value="RRM_dom"/>
</dbReference>
<feature type="compositionally biased region" description="Polar residues" evidence="2">
    <location>
        <begin position="408"/>
        <end position="428"/>
    </location>
</feature>
<dbReference type="EMBL" id="BKCJ010340613">
    <property type="protein sequence ID" value="GEZ90944.1"/>
    <property type="molecule type" value="Genomic_DNA"/>
</dbReference>
<keyword evidence="4" id="KW-0808">Transferase</keyword>
<keyword evidence="4" id="KW-0548">Nucleotidyltransferase</keyword>
<organism evidence="4">
    <name type="scientific">Tanacetum cinerariifolium</name>
    <name type="common">Dalmatian daisy</name>
    <name type="synonym">Chrysanthemum cinerariifolium</name>
    <dbReference type="NCBI Taxonomy" id="118510"/>
    <lineage>
        <taxon>Eukaryota</taxon>
        <taxon>Viridiplantae</taxon>
        <taxon>Streptophyta</taxon>
        <taxon>Embryophyta</taxon>
        <taxon>Tracheophyta</taxon>
        <taxon>Spermatophyta</taxon>
        <taxon>Magnoliopsida</taxon>
        <taxon>eudicotyledons</taxon>
        <taxon>Gunneridae</taxon>
        <taxon>Pentapetalae</taxon>
        <taxon>asterids</taxon>
        <taxon>campanulids</taxon>
        <taxon>Asterales</taxon>
        <taxon>Asteraceae</taxon>
        <taxon>Asteroideae</taxon>
        <taxon>Anthemideae</taxon>
        <taxon>Anthemidinae</taxon>
        <taxon>Tanacetum</taxon>
    </lineage>
</organism>
<name>A0A699IW74_TANCI</name>
<dbReference type="InterPro" id="IPR012677">
    <property type="entry name" value="Nucleotide-bd_a/b_plait_sf"/>
</dbReference>
<accession>A0A699IW74</accession>
<dbReference type="GO" id="GO:0003964">
    <property type="term" value="F:RNA-directed DNA polymerase activity"/>
    <property type="evidence" value="ECO:0007669"/>
    <property type="project" value="UniProtKB-KW"/>
</dbReference>
<dbReference type="PANTHER" id="PTHR33710:SF64">
    <property type="entry name" value="ENDONUCLEASE_EXONUCLEASE_PHOSPHATASE DOMAIN-CONTAINING PROTEIN"/>
    <property type="match status" value="1"/>
</dbReference>
<comment type="caution">
    <text evidence="4">The sequence shown here is derived from an EMBL/GenBank/DDBJ whole genome shotgun (WGS) entry which is preliminary data.</text>
</comment>
<sequence length="762" mass="85722">MNSFRSKEDHVIRISKSVFVTNFPDSFGYRDLWSLCEEYGKVVDVFIPNRKSKAGKMFAFVRFIRVDDMDRLIGNLCTLWVGRLYLQANAVHYEQPPKYSPSVKLPSVKSYAPFTSSPSGSFADAMKDIKNVSPHSSLVSCSPALVLDDICVNVLDVSRQVMGRTKDVNSISNLRTILTNEGFIDVKLSYLGGLWVMIELNSEETKMKLLQHTGVNSWIVMKWGTVMDIEESPGSSFARKRLCIKTSMAVNILETFKVIYKGKVFMVRAKELFTWSPCFLEYKDPGYLLEDESSLDGNNNLSNSQQGNVNQVEESDVEEVSDTIFEVNPQAPLVDVHEVNEKANSHHSDDQFGLYDLLRKPTNFSASKEDPSLSHPPGFTPVASHQDTIHSNSAHLEVNQDEPPIAKGSSSKSYPKASCFSQASHGNDSSADSSTHVSSRSTPKGGFILEVLDGMIKVGRSMGYDMKGCSKDIEQIISGSIDNSGGILYVWEETIFKKDDVSIFDNFIALYGIWLPTNSKILIVVIYAPQSFGLKRILWDYISGLITRWNGETIVLGDFNEVRSEDERFGSIFHQSYARKFNHFISSSGLLEVKMEGYSFTWSHSPASKMSKLDRFLVSEGIFVTFPTISAVCLDRHLSDHHPILLNEIHTDYGPTPFPGVSFLKLQDVKKIIRVWIRESNASQVGSKKVILDDLVIIDKNLDNGMVYDELLAKRMDLSRKLHDLKQMELKDAAQKAKVNWAIEGDENLKFFMESLTRHVPN</sequence>
<dbReference type="CDD" id="cd00590">
    <property type="entry name" value="RRM_SF"/>
    <property type="match status" value="1"/>
</dbReference>
<dbReference type="GO" id="GO:0003723">
    <property type="term" value="F:RNA binding"/>
    <property type="evidence" value="ECO:0007669"/>
    <property type="project" value="UniProtKB-UniRule"/>
</dbReference>
<dbReference type="InterPro" id="IPR036691">
    <property type="entry name" value="Endo/exonu/phosph_ase_sf"/>
</dbReference>
<dbReference type="PANTHER" id="PTHR33710">
    <property type="entry name" value="BNAC02G09200D PROTEIN"/>
    <property type="match status" value="1"/>
</dbReference>
<keyword evidence="1" id="KW-0694">RNA-binding</keyword>
<keyword evidence="4" id="KW-0695">RNA-directed DNA polymerase</keyword>
<evidence type="ECO:0000256" key="2">
    <source>
        <dbReference type="SAM" id="MobiDB-lite"/>
    </source>
</evidence>
<feature type="region of interest" description="Disordered" evidence="2">
    <location>
        <begin position="365"/>
        <end position="385"/>
    </location>
</feature>
<proteinExistence type="predicted"/>
<feature type="region of interest" description="Disordered" evidence="2">
    <location>
        <begin position="397"/>
        <end position="441"/>
    </location>
</feature>
<evidence type="ECO:0000256" key="1">
    <source>
        <dbReference type="PROSITE-ProRule" id="PRU00176"/>
    </source>
</evidence>
<gene>
    <name evidence="4" type="ORF">Tci_562917</name>
</gene>
<dbReference type="AlphaFoldDB" id="A0A699IW74"/>